<dbReference type="Gene3D" id="3.40.50.150">
    <property type="entry name" value="Vaccinia Virus protein VP39"/>
    <property type="match status" value="1"/>
</dbReference>
<dbReference type="SUPFAM" id="SSF53335">
    <property type="entry name" value="S-adenosyl-L-methionine-dependent methyltransferases"/>
    <property type="match status" value="1"/>
</dbReference>
<feature type="domain" description="Methyltransferase" evidence="1">
    <location>
        <begin position="44"/>
        <end position="138"/>
    </location>
</feature>
<dbReference type="STRING" id="57664.SAMN05661003_11448"/>
<dbReference type="PANTHER" id="PTHR43464:SF78">
    <property type="entry name" value="SLR1117 PROTEIN"/>
    <property type="match status" value="1"/>
</dbReference>
<organism evidence="2 3">
    <name type="scientific">Desulfuromonas thiophila</name>
    <dbReference type="NCBI Taxonomy" id="57664"/>
    <lineage>
        <taxon>Bacteria</taxon>
        <taxon>Pseudomonadati</taxon>
        <taxon>Thermodesulfobacteriota</taxon>
        <taxon>Desulfuromonadia</taxon>
        <taxon>Desulfuromonadales</taxon>
        <taxon>Desulfuromonadaceae</taxon>
        <taxon>Desulfuromonas</taxon>
    </lineage>
</organism>
<keyword evidence="2" id="KW-0489">Methyltransferase</keyword>
<dbReference type="InterPro" id="IPR041698">
    <property type="entry name" value="Methyltransf_25"/>
</dbReference>
<evidence type="ECO:0000313" key="3">
    <source>
        <dbReference type="Proteomes" id="UP000243205"/>
    </source>
</evidence>
<gene>
    <name evidence="2" type="ORF">SAMN05661003_11448</name>
</gene>
<name>A0A1G7DLY8_9BACT</name>
<protein>
    <submittedName>
        <fullName evidence="2">Methyltransferase domain-containing protein</fullName>
    </submittedName>
</protein>
<sequence length="252" mass="28755">MSMDDFRLLIDLHQQGQRQGPGAEAETERALQLARIDRTAPLRIADIGCGTGASTLVLARLLNARITAVDFLQDFLEVLKDRAERAGLAEKIAPLACSMDNLPFADKELDVIWSEGAIYNIGFEKGVADWRRFLKTGGLLVASEITWLSDSRPRELEQHWQHEYPEIDVASAKIRVLEKHGYVPLGYFVLPQYCWLDQYYRPLQARFADFLQRNGHSEEARAIVAAEQDEIDLYERYRDYISYGVYIAQKTA</sequence>
<dbReference type="CDD" id="cd02440">
    <property type="entry name" value="AdoMet_MTases"/>
    <property type="match status" value="1"/>
</dbReference>
<keyword evidence="3" id="KW-1185">Reference proteome</keyword>
<accession>A0A1G7DLY8</accession>
<dbReference type="AlphaFoldDB" id="A0A1G7DLY8"/>
<dbReference type="EMBL" id="FNAQ01000014">
    <property type="protein sequence ID" value="SDE52518.1"/>
    <property type="molecule type" value="Genomic_DNA"/>
</dbReference>
<dbReference type="Pfam" id="PF13649">
    <property type="entry name" value="Methyltransf_25"/>
    <property type="match status" value="1"/>
</dbReference>
<reference evidence="3" key="1">
    <citation type="submission" date="2016-10" db="EMBL/GenBank/DDBJ databases">
        <authorList>
            <person name="Varghese N."/>
            <person name="Submissions S."/>
        </authorList>
    </citation>
    <scope>NUCLEOTIDE SEQUENCE [LARGE SCALE GENOMIC DNA]</scope>
    <source>
        <strain evidence="3">DSM 8987</strain>
    </source>
</reference>
<evidence type="ECO:0000259" key="1">
    <source>
        <dbReference type="Pfam" id="PF13649"/>
    </source>
</evidence>
<dbReference type="Proteomes" id="UP000243205">
    <property type="component" value="Unassembled WGS sequence"/>
</dbReference>
<proteinExistence type="predicted"/>
<evidence type="ECO:0000313" key="2">
    <source>
        <dbReference type="EMBL" id="SDE52518.1"/>
    </source>
</evidence>
<dbReference type="GO" id="GO:0008168">
    <property type="term" value="F:methyltransferase activity"/>
    <property type="evidence" value="ECO:0007669"/>
    <property type="project" value="UniProtKB-KW"/>
</dbReference>
<dbReference type="GO" id="GO:0032259">
    <property type="term" value="P:methylation"/>
    <property type="evidence" value="ECO:0007669"/>
    <property type="project" value="UniProtKB-KW"/>
</dbReference>
<dbReference type="InterPro" id="IPR029063">
    <property type="entry name" value="SAM-dependent_MTases_sf"/>
</dbReference>
<dbReference type="PANTHER" id="PTHR43464">
    <property type="entry name" value="METHYLTRANSFERASE"/>
    <property type="match status" value="1"/>
</dbReference>
<keyword evidence="2" id="KW-0808">Transferase</keyword>